<organism evidence="1 2">
    <name type="scientific">Citrus x changshan-huyou</name>
    <dbReference type="NCBI Taxonomy" id="2935761"/>
    <lineage>
        <taxon>Eukaryota</taxon>
        <taxon>Viridiplantae</taxon>
        <taxon>Streptophyta</taxon>
        <taxon>Embryophyta</taxon>
        <taxon>Tracheophyta</taxon>
        <taxon>Spermatophyta</taxon>
        <taxon>Magnoliopsida</taxon>
        <taxon>eudicotyledons</taxon>
        <taxon>Gunneridae</taxon>
        <taxon>Pentapetalae</taxon>
        <taxon>rosids</taxon>
        <taxon>malvids</taxon>
        <taxon>Sapindales</taxon>
        <taxon>Rutaceae</taxon>
        <taxon>Aurantioideae</taxon>
        <taxon>Citrus</taxon>
    </lineage>
</organism>
<reference evidence="1 2" key="1">
    <citation type="submission" date="2024-05" db="EMBL/GenBank/DDBJ databases">
        <title>Haplotype-resolved chromosome-level genome assembly of Huyou (Citrus changshanensis).</title>
        <authorList>
            <person name="Miao C."/>
            <person name="Chen W."/>
            <person name="Wu Y."/>
            <person name="Wang L."/>
            <person name="Zhao S."/>
            <person name="Grierson D."/>
            <person name="Xu C."/>
            <person name="Chen K."/>
        </authorList>
    </citation>
    <scope>NUCLEOTIDE SEQUENCE [LARGE SCALE GENOMIC DNA]</scope>
    <source>
        <strain evidence="1">01-14</strain>
        <tissue evidence="1">Leaf</tissue>
    </source>
</reference>
<dbReference type="AlphaFoldDB" id="A0AAP0N2H8"/>
<accession>A0AAP0N2H8</accession>
<keyword evidence="2" id="KW-1185">Reference proteome</keyword>
<evidence type="ECO:0000313" key="1">
    <source>
        <dbReference type="EMBL" id="KAK9228139.1"/>
    </source>
</evidence>
<dbReference type="Proteomes" id="UP001428341">
    <property type="component" value="Unassembled WGS sequence"/>
</dbReference>
<name>A0AAP0N2H8_9ROSI</name>
<dbReference type="EMBL" id="JBCGBO010000001">
    <property type="protein sequence ID" value="KAK9228139.1"/>
    <property type="molecule type" value="Genomic_DNA"/>
</dbReference>
<gene>
    <name evidence="1" type="ORF">WN944_021087</name>
</gene>
<comment type="caution">
    <text evidence="1">The sequence shown here is derived from an EMBL/GenBank/DDBJ whole genome shotgun (WGS) entry which is preliminary data.</text>
</comment>
<evidence type="ECO:0000313" key="2">
    <source>
        <dbReference type="Proteomes" id="UP001428341"/>
    </source>
</evidence>
<sequence length="185" mass="21300">MTFVDDEEIIDNFVSLHKELLLAEGKLFRFWAPLTFWLTFKTMYFKDISGLICQQPGLDPYFLSFNRKAYGYPSRNLEFLARIISIKTTCFAANSWISGNSQQQALHKGECLLEALCHSVLAFNVKKEQHGILPLPGPAGSGFHGALTQRHEELCFMLPQTTRRWRMQNGCVWEPEYDPPICEFT</sequence>
<proteinExistence type="predicted"/>
<protein>
    <submittedName>
        <fullName evidence="1">Uncharacterized protein</fullName>
    </submittedName>
</protein>